<dbReference type="PRINTS" id="PR00364">
    <property type="entry name" value="DISEASERSIST"/>
</dbReference>
<dbReference type="OrthoDB" id="3349744at2"/>
<dbReference type="SUPFAM" id="SSF48452">
    <property type="entry name" value="TPR-like"/>
    <property type="match status" value="2"/>
</dbReference>
<dbReference type="Gene3D" id="3.40.50.300">
    <property type="entry name" value="P-loop containing nucleotide triphosphate hydrolases"/>
    <property type="match status" value="1"/>
</dbReference>
<evidence type="ECO:0000256" key="1">
    <source>
        <dbReference type="SAM" id="MobiDB-lite"/>
    </source>
</evidence>
<dbReference type="GO" id="GO:0043531">
    <property type="term" value="F:ADP binding"/>
    <property type="evidence" value="ECO:0007669"/>
    <property type="project" value="InterPro"/>
</dbReference>
<dbReference type="AlphaFoldDB" id="A0A640UI03"/>
<organism evidence="2 3">
    <name type="scientific">Streptomyces tubercidicus</name>
    <dbReference type="NCBI Taxonomy" id="47759"/>
    <lineage>
        <taxon>Bacteria</taxon>
        <taxon>Bacillati</taxon>
        <taxon>Actinomycetota</taxon>
        <taxon>Actinomycetes</taxon>
        <taxon>Kitasatosporales</taxon>
        <taxon>Streptomycetaceae</taxon>
        <taxon>Streptomyces</taxon>
    </lineage>
</organism>
<proteinExistence type="predicted"/>
<dbReference type="SMART" id="SM00028">
    <property type="entry name" value="TPR"/>
    <property type="match status" value="6"/>
</dbReference>
<accession>A0A640UI03</accession>
<dbReference type="PANTHER" id="PTHR47691">
    <property type="entry name" value="REGULATOR-RELATED"/>
    <property type="match status" value="1"/>
</dbReference>
<dbReference type="InterPro" id="IPR019734">
    <property type="entry name" value="TPR_rpt"/>
</dbReference>
<feature type="region of interest" description="Disordered" evidence="1">
    <location>
        <begin position="767"/>
        <end position="792"/>
    </location>
</feature>
<keyword evidence="3" id="KW-1185">Reference proteome</keyword>
<dbReference type="Gene3D" id="1.25.40.10">
    <property type="entry name" value="Tetratricopeptide repeat domain"/>
    <property type="match status" value="2"/>
</dbReference>
<sequence>MTGADAFGTGDGGVSGSEMRNVISGGVFLDTVVQARHVTLQQSRPAIPALCGLPAPSPTFTGREAALAGLDEVLHPQGVATRVVPVAVVAGLGGVGKTELVVQAAQRAFRSHGWFPGGVLFVDLHGDDRRHRLAPDRALELLLRALGVSDDQTPSGLEERSQLYRSVLTSHAEHRGRVLVVLDNAGTSEQVRPLLPSDPDVATLVTSRRTLADLVNARLIELRALDGRDSVGLLRDAVRHARPGDTRVDEELREATNIARFCGHLPLALRIVSALLAEFPQRPLASIAHSLADTQRRLDRLKHGDMHVRAAFELSYQQLSQEHARALRLLARHPGPDICTESAAILLSAHQEGDSDDSAHSDGRSYDGVERILEDLARSHLIETGSEYGRWRLHDLVRLFAHELAEPDDSGMEGMTALLTHLIGVAYDATTHLRSERAPATRFETLKQALKWLDTEYPNLLALAPVAPTLPQAQLSFALLVALEDYLEHRRLYGDWVEFAKSALGGTGLDSLSEFWAQHTLGHALLNAGRYEETLAAATRTRVICHERQDWRGASMAEQQLASALSSLGRHDDAIEAHRRALLTRQGLEQDAEAAALHYFAGTLASADRLREAVEAEKLSLELWRELGEHRRTAKVLCALGDMYVRIGQLEESLSCCREGFSLLQELGDRREAAAAQYRLAVAFGRLNRGEEMVDAFAGAAELWHEVGDPPARAVALHSLGVTLRSMGRPVEAIRAHREGLTVGEERGDKRTQSEALTGLGLALADARDEADEADEGSGSEESEESERENEAVDAFMRSAALLRELGDREEAAATLNTAARYLRHLGRAQEADEVSEQAASLLSGGS</sequence>
<name>A0A640UI03_9ACTN</name>
<dbReference type="InterPro" id="IPR011990">
    <property type="entry name" value="TPR-like_helical_dom_sf"/>
</dbReference>
<evidence type="ECO:0000313" key="2">
    <source>
        <dbReference type="EMBL" id="GFE35678.1"/>
    </source>
</evidence>
<dbReference type="Pfam" id="PF13424">
    <property type="entry name" value="TPR_12"/>
    <property type="match status" value="1"/>
</dbReference>
<dbReference type="InterPro" id="IPR027417">
    <property type="entry name" value="P-loop_NTPase"/>
</dbReference>
<evidence type="ECO:0000313" key="3">
    <source>
        <dbReference type="Proteomes" id="UP000431826"/>
    </source>
</evidence>
<dbReference type="GeneID" id="96281557"/>
<gene>
    <name evidence="2" type="ORF">Stube_03510</name>
</gene>
<dbReference type="Pfam" id="PF13176">
    <property type="entry name" value="TPR_7"/>
    <property type="match status" value="1"/>
</dbReference>
<dbReference type="EMBL" id="BLIR01000001">
    <property type="protein sequence ID" value="GFE35678.1"/>
    <property type="molecule type" value="Genomic_DNA"/>
</dbReference>
<dbReference type="Proteomes" id="UP000431826">
    <property type="component" value="Unassembled WGS sequence"/>
</dbReference>
<feature type="compositionally biased region" description="Acidic residues" evidence="1">
    <location>
        <begin position="769"/>
        <end position="788"/>
    </location>
</feature>
<protein>
    <submittedName>
        <fullName evidence="2">Uncharacterized protein</fullName>
    </submittedName>
</protein>
<reference evidence="2 3" key="1">
    <citation type="submission" date="2019-12" db="EMBL/GenBank/DDBJ databases">
        <title>Whole genome shotgun sequence of Streptomyces tubercidicus NBRC 13090.</title>
        <authorList>
            <person name="Ichikawa N."/>
            <person name="Kimura A."/>
            <person name="Kitahashi Y."/>
            <person name="Komaki H."/>
            <person name="Tamura T."/>
        </authorList>
    </citation>
    <scope>NUCLEOTIDE SEQUENCE [LARGE SCALE GENOMIC DNA]</scope>
    <source>
        <strain evidence="2 3">NBRC 13090</strain>
    </source>
</reference>
<dbReference type="PANTHER" id="PTHR47691:SF3">
    <property type="entry name" value="HTH-TYPE TRANSCRIPTIONAL REGULATOR RV0890C-RELATED"/>
    <property type="match status" value="1"/>
</dbReference>
<comment type="caution">
    <text evidence="2">The sequence shown here is derived from an EMBL/GenBank/DDBJ whole genome shotgun (WGS) entry which is preliminary data.</text>
</comment>
<dbReference type="RefSeq" id="WP_159742151.1">
    <property type="nucleotide sequence ID" value="NZ_BLIR01000001.1"/>
</dbReference>
<dbReference type="SUPFAM" id="SSF52540">
    <property type="entry name" value="P-loop containing nucleoside triphosphate hydrolases"/>
    <property type="match status" value="1"/>
</dbReference>